<dbReference type="Proteomes" id="UP001500945">
    <property type="component" value="Unassembled WGS sequence"/>
</dbReference>
<reference evidence="3" key="1">
    <citation type="journal article" date="2019" name="Int. J. Syst. Evol. Microbiol.">
        <title>The Global Catalogue of Microorganisms (GCM) 10K type strain sequencing project: providing services to taxonomists for standard genome sequencing and annotation.</title>
        <authorList>
            <consortium name="The Broad Institute Genomics Platform"/>
            <consortium name="The Broad Institute Genome Sequencing Center for Infectious Disease"/>
            <person name="Wu L."/>
            <person name="Ma J."/>
        </authorList>
    </citation>
    <scope>NUCLEOTIDE SEQUENCE [LARGE SCALE GENOMIC DNA]</scope>
    <source>
        <strain evidence="3">JCM 17809</strain>
    </source>
</reference>
<keyword evidence="3" id="KW-1185">Reference proteome</keyword>
<dbReference type="InterPro" id="IPR043755">
    <property type="entry name" value="DUF5701"/>
</dbReference>
<gene>
    <name evidence="2" type="ORF">GCM10023168_07350</name>
</gene>
<sequence length="260" mass="27842">MSPRPRGTAGGEPLRAGPRCPWADHAGRRAPQPEVVITPATAIVAATTVLDRQVDTLLDLGYPALAGVAPAELAERLAPLRAVAATLPDVPETDPPGRASLVLVVTRDLVDPERTVPLLRLAPRGTRPGIVDRNHGDEGLAPYRPTEHVRLPDAGAYLLLDVDRGEEFRGVAPEAALPAILERGRTPLTIEEGVAVVTHAPHLLERNRCFMLAGSRRGDRRVPALWISERAPKLGWCWDGNPHDWLGVASAGGRLGASTR</sequence>
<evidence type="ECO:0000313" key="3">
    <source>
        <dbReference type="Proteomes" id="UP001500945"/>
    </source>
</evidence>
<dbReference type="Pfam" id="PF18959">
    <property type="entry name" value="DUF5701"/>
    <property type="match status" value="1"/>
</dbReference>
<evidence type="ECO:0000313" key="2">
    <source>
        <dbReference type="EMBL" id="GAA4399660.1"/>
    </source>
</evidence>
<dbReference type="RefSeq" id="WP_345202379.1">
    <property type="nucleotide sequence ID" value="NZ_BAABGM010000003.1"/>
</dbReference>
<name>A0ABP8K2U5_9MICO</name>
<organism evidence="2 3">
    <name type="scientific">Fodinibacter luteus</name>
    <dbReference type="NCBI Taxonomy" id="552064"/>
    <lineage>
        <taxon>Bacteria</taxon>
        <taxon>Bacillati</taxon>
        <taxon>Actinomycetota</taxon>
        <taxon>Actinomycetes</taxon>
        <taxon>Micrococcales</taxon>
        <taxon>Intrasporangiaceae</taxon>
        <taxon>Fodinibacter (ex Wang et al. 2009)</taxon>
    </lineage>
</organism>
<evidence type="ECO:0000256" key="1">
    <source>
        <dbReference type="SAM" id="MobiDB-lite"/>
    </source>
</evidence>
<accession>A0ABP8K2U5</accession>
<comment type="caution">
    <text evidence="2">The sequence shown here is derived from an EMBL/GenBank/DDBJ whole genome shotgun (WGS) entry which is preliminary data.</text>
</comment>
<protein>
    <submittedName>
        <fullName evidence="2">DUF5701 family protein</fullName>
    </submittedName>
</protein>
<feature type="region of interest" description="Disordered" evidence="1">
    <location>
        <begin position="1"/>
        <end position="33"/>
    </location>
</feature>
<proteinExistence type="predicted"/>
<dbReference type="EMBL" id="BAABGM010000003">
    <property type="protein sequence ID" value="GAA4399660.1"/>
    <property type="molecule type" value="Genomic_DNA"/>
</dbReference>